<keyword evidence="3" id="KW-0812">Transmembrane</keyword>
<keyword evidence="3" id="KW-1133">Transmembrane helix</keyword>
<feature type="transmembrane region" description="Helical" evidence="3">
    <location>
        <begin position="111"/>
        <end position="133"/>
    </location>
</feature>
<dbReference type="InterPro" id="IPR003148">
    <property type="entry name" value="RCK_N"/>
</dbReference>
<comment type="subcellular location">
    <subcellularLocation>
        <location evidence="1">Cell membrane</location>
        <topology evidence="1">Multi-pass membrane protein</topology>
    </subcellularLocation>
</comment>
<dbReference type="SUPFAM" id="SSF51735">
    <property type="entry name" value="NAD(P)-binding Rossmann-fold domains"/>
    <property type="match status" value="1"/>
</dbReference>
<dbReference type="InterPro" id="IPR013099">
    <property type="entry name" value="K_chnl_dom"/>
</dbReference>
<dbReference type="Pfam" id="PF07885">
    <property type="entry name" value="Ion_trans_2"/>
    <property type="match status" value="1"/>
</dbReference>
<keyword evidence="5" id="KW-0406">Ion transport</keyword>
<keyword evidence="5" id="KW-0407">Ion channel</keyword>
<dbReference type="Gene3D" id="3.40.50.720">
    <property type="entry name" value="NAD(P)-binding Rossmann-like Domain"/>
    <property type="match status" value="1"/>
</dbReference>
<dbReference type="GO" id="GO:0034220">
    <property type="term" value="P:monoatomic ion transmembrane transport"/>
    <property type="evidence" value="ECO:0007669"/>
    <property type="project" value="UniProtKB-KW"/>
</dbReference>
<feature type="domain" description="RCK N-terminal" evidence="4">
    <location>
        <begin position="151"/>
        <end position="271"/>
    </location>
</feature>
<evidence type="ECO:0000259" key="4">
    <source>
        <dbReference type="PROSITE" id="PS51201"/>
    </source>
</evidence>
<keyword evidence="3" id="KW-0472">Membrane</keyword>
<dbReference type="PROSITE" id="PS51201">
    <property type="entry name" value="RCK_N"/>
    <property type="match status" value="1"/>
</dbReference>
<accession>A0ABY7U5R3</accession>
<dbReference type="RefSeq" id="WP_051126874.1">
    <property type="nucleotide sequence ID" value="NZ_ATVG01000013.1"/>
</dbReference>
<dbReference type="PANTHER" id="PTHR43833:SF9">
    <property type="entry name" value="POTASSIUM CHANNEL PROTEIN YUGO-RELATED"/>
    <property type="match status" value="1"/>
</dbReference>
<dbReference type="Gene3D" id="1.10.287.70">
    <property type="match status" value="1"/>
</dbReference>
<dbReference type="InterPro" id="IPR050721">
    <property type="entry name" value="Trk_Ktr_HKT_K-transport"/>
</dbReference>
<feature type="region of interest" description="Disordered" evidence="2">
    <location>
        <begin position="352"/>
        <end position="371"/>
    </location>
</feature>
<proteinExistence type="predicted"/>
<dbReference type="PANTHER" id="PTHR43833">
    <property type="entry name" value="POTASSIUM CHANNEL PROTEIN 2-RELATED-RELATED"/>
    <property type="match status" value="1"/>
</dbReference>
<name>A0ABY7U5R3_9CORY</name>
<feature type="compositionally biased region" description="Basic and acidic residues" evidence="2">
    <location>
        <begin position="352"/>
        <end position="363"/>
    </location>
</feature>
<keyword evidence="6" id="KW-1185">Reference proteome</keyword>
<dbReference type="EMBL" id="CP063189">
    <property type="protein sequence ID" value="WCZ32020.1"/>
    <property type="molecule type" value="Genomic_DNA"/>
</dbReference>
<evidence type="ECO:0000313" key="5">
    <source>
        <dbReference type="EMBL" id="WCZ32020.1"/>
    </source>
</evidence>
<evidence type="ECO:0000256" key="3">
    <source>
        <dbReference type="SAM" id="Phobius"/>
    </source>
</evidence>
<organism evidence="5 6">
    <name type="scientific">Corynebacterium massiliense DSM 45435</name>
    <dbReference type="NCBI Taxonomy" id="1121364"/>
    <lineage>
        <taxon>Bacteria</taxon>
        <taxon>Bacillati</taxon>
        <taxon>Actinomycetota</taxon>
        <taxon>Actinomycetes</taxon>
        <taxon>Mycobacteriales</taxon>
        <taxon>Corynebacteriaceae</taxon>
        <taxon>Corynebacterium</taxon>
    </lineage>
</organism>
<evidence type="ECO:0000256" key="2">
    <source>
        <dbReference type="SAM" id="MobiDB-lite"/>
    </source>
</evidence>
<feature type="transmembrane region" description="Helical" evidence="3">
    <location>
        <begin position="48"/>
        <end position="68"/>
    </location>
</feature>
<keyword evidence="5" id="KW-0813">Transport</keyword>
<gene>
    <name evidence="5" type="primary">kch</name>
    <name evidence="5" type="ORF">CMASS_02805</name>
</gene>
<dbReference type="SUPFAM" id="SSF81324">
    <property type="entry name" value="Voltage-gated potassium channels"/>
    <property type="match status" value="1"/>
</dbReference>
<evidence type="ECO:0000313" key="6">
    <source>
        <dbReference type="Proteomes" id="UP001220064"/>
    </source>
</evidence>
<dbReference type="Pfam" id="PF02254">
    <property type="entry name" value="TrkA_N"/>
    <property type="match status" value="1"/>
</dbReference>
<sequence length="371" mass="40603">MPRQHKRAKRRLRERLKPGVELSNQPDFLLLDVIHLPRDFRASPWKLLAQRLMWAAGLLVFVTILVYVDQGGYNVEHLSLLDAAYYSGVTLTTVGYGDIVPVTEEARLVNLIFITPTRLVFLALLVGATLSVLTDRTRRTYQIQKWRKQLHNHTVVVGYGTKGAGAVAALLADDVPANQIVVIDTNRQALANAEHKGLVSIYGSGTKTDVLKIAGVPHAKSVVVTPSTDDTAVLVTLSVRELAPRANIVASVRESENRHLLQQSGANSVVTSAETAGRMLGLATVTPTVVEMMEDLLSPDAGFSVAERPVREFEVGSNPRHLADIVLAVLRDDEVHRVDTANASSLKPGDRLLYIKHDQEKPAEVSGDEDK</sequence>
<dbReference type="InterPro" id="IPR036291">
    <property type="entry name" value="NAD(P)-bd_dom_sf"/>
</dbReference>
<reference evidence="5 6" key="1">
    <citation type="submission" date="2020-10" db="EMBL/GenBank/DDBJ databases">
        <title>Complete genome sequence of Corynebacterium massiliense DSM 45435, type strain of Corynebacterium massiliense.</title>
        <authorList>
            <person name="Busche T."/>
            <person name="Kalinowski J."/>
            <person name="Ruckert C."/>
        </authorList>
    </citation>
    <scope>NUCLEOTIDE SEQUENCE [LARGE SCALE GENOMIC DNA]</scope>
    <source>
        <strain evidence="5 6">DSM 45435</strain>
    </source>
</reference>
<evidence type="ECO:0000256" key="1">
    <source>
        <dbReference type="ARBA" id="ARBA00004651"/>
    </source>
</evidence>
<dbReference type="Proteomes" id="UP001220064">
    <property type="component" value="Chromosome"/>
</dbReference>
<protein>
    <submittedName>
        <fullName evidence="5">Voltage-gated potassium channel Kch</fullName>
    </submittedName>
</protein>